<comment type="catalytic activity">
    <reaction evidence="3">
        <text>L-arginine + H2O = L-citrulline + NH4(+)</text>
        <dbReference type="Rhea" id="RHEA:19597"/>
        <dbReference type="ChEBI" id="CHEBI:15377"/>
        <dbReference type="ChEBI" id="CHEBI:28938"/>
        <dbReference type="ChEBI" id="CHEBI:32682"/>
        <dbReference type="ChEBI" id="CHEBI:57743"/>
        <dbReference type="EC" id="3.5.3.6"/>
    </reaction>
</comment>
<dbReference type="Pfam" id="PF19420">
    <property type="entry name" value="DDAH_eukar"/>
    <property type="match status" value="1"/>
</dbReference>
<dbReference type="KEGG" id="pcea:J3359_06625"/>
<sequence length="304" mass="34961">MLQLNIKNETSKLKAVVLGTAKSNGGVPKVEDCYDPKSVQHVIAGTYPKEEDMILEMDAVEKVLKKYNVKVFRPKVIENYNQIFSRDIAFVIDDTFVKANILPDRDQEIEAISHVISQINPENIIKLPEECHVEGGDVMPWNDYIFVGTYSGEDYSNHITARTNIDAVIALQELFPNKTLKSFELRKNNTDPKENALHLDCCFQPIGKDKAILHKNGFLVEKEYEWLVNFFGKENIFEITKEEMYNMNSNIFSISEDVIISEKNFTRLNTWLRENGFIVEEVPYAEIAKQEGLLRCSTMPLIRE</sequence>
<dbReference type="GO" id="GO:0019546">
    <property type="term" value="P:L-arginine deiminase pathway"/>
    <property type="evidence" value="ECO:0007669"/>
    <property type="project" value="TreeGrafter"/>
</dbReference>
<dbReference type="RefSeq" id="WP_208079930.1">
    <property type="nucleotide sequence ID" value="NZ_CP071869.1"/>
</dbReference>
<dbReference type="Proteomes" id="UP000663920">
    <property type="component" value="Chromosome"/>
</dbReference>
<evidence type="ECO:0000313" key="5">
    <source>
        <dbReference type="Proteomes" id="UP000663920"/>
    </source>
</evidence>
<evidence type="ECO:0000256" key="3">
    <source>
        <dbReference type="ARBA" id="ARBA00049429"/>
    </source>
</evidence>
<dbReference type="Gene3D" id="3.75.10.10">
    <property type="entry name" value="L-arginine/glycine Amidinotransferase, Chain A"/>
    <property type="match status" value="1"/>
</dbReference>
<dbReference type="SUPFAM" id="SSF55909">
    <property type="entry name" value="Pentein"/>
    <property type="match status" value="1"/>
</dbReference>
<accession>A0A975H8B8</accession>
<keyword evidence="5" id="KW-1185">Reference proteome</keyword>
<proteinExistence type="predicted"/>
<evidence type="ECO:0000256" key="2">
    <source>
        <dbReference type="ARBA" id="ARBA00012171"/>
    </source>
</evidence>
<dbReference type="PANTHER" id="PTHR47271">
    <property type="entry name" value="ARGININE DEIMINASE"/>
    <property type="match status" value="1"/>
</dbReference>
<protein>
    <recommendedName>
        <fullName evidence="2">arginine deiminase</fullName>
        <ecNumber evidence="2">3.5.3.6</ecNumber>
    </recommendedName>
</protein>
<dbReference type="EC" id="3.5.3.6" evidence="2"/>
<dbReference type="GO" id="GO:0016990">
    <property type="term" value="F:arginine deiminase activity"/>
    <property type="evidence" value="ECO:0007669"/>
    <property type="project" value="UniProtKB-EC"/>
</dbReference>
<dbReference type="PANTHER" id="PTHR47271:SF2">
    <property type="entry name" value="ARGININE DEIMINASE"/>
    <property type="match status" value="1"/>
</dbReference>
<dbReference type="EMBL" id="CP071869">
    <property type="protein sequence ID" value="QTE23938.1"/>
    <property type="molecule type" value="Genomic_DNA"/>
</dbReference>
<reference evidence="4 5" key="1">
    <citation type="submission" date="2021-03" db="EMBL/GenBank/DDBJ databases">
        <title>Complete genome of Polaribacter_sp.SM13.</title>
        <authorList>
            <person name="Jeong S.W."/>
            <person name="Bae J.W."/>
        </authorList>
    </citation>
    <scope>NUCLEOTIDE SEQUENCE [LARGE SCALE GENOMIC DNA]</scope>
    <source>
        <strain evidence="4 5">SM13</strain>
    </source>
</reference>
<evidence type="ECO:0000256" key="1">
    <source>
        <dbReference type="ARBA" id="ARBA00005213"/>
    </source>
</evidence>
<gene>
    <name evidence="4" type="ORF">J3359_06625</name>
</gene>
<organism evidence="4 5">
    <name type="scientific">Polaribacter cellanae</name>
    <dbReference type="NCBI Taxonomy" id="2818493"/>
    <lineage>
        <taxon>Bacteria</taxon>
        <taxon>Pseudomonadati</taxon>
        <taxon>Bacteroidota</taxon>
        <taxon>Flavobacteriia</taxon>
        <taxon>Flavobacteriales</taxon>
        <taxon>Flavobacteriaceae</taxon>
    </lineage>
</organism>
<dbReference type="AlphaFoldDB" id="A0A975H8B8"/>
<comment type="pathway">
    <text evidence="1">Amino-acid degradation; L-arginine degradation via ADI pathway; carbamoyl phosphate from L-arginine: step 1/2.</text>
</comment>
<evidence type="ECO:0000313" key="4">
    <source>
        <dbReference type="EMBL" id="QTE23938.1"/>
    </source>
</evidence>
<name>A0A975H8B8_9FLAO</name>